<feature type="compositionally biased region" description="Low complexity" evidence="1">
    <location>
        <begin position="30"/>
        <end position="39"/>
    </location>
</feature>
<dbReference type="Proteomes" id="UP000070700">
    <property type="component" value="Unassembled WGS sequence"/>
</dbReference>
<dbReference type="InParanoid" id="A0A194X3Y0"/>
<feature type="region of interest" description="Disordered" evidence="1">
    <location>
        <begin position="1"/>
        <end position="66"/>
    </location>
</feature>
<sequence>MAERVLRTRKPLPSSPIRGLQQGRQVPQPTAAADTSARSSRSKTQQGPPVNDLDQPSTMRSSVGPEGHIFVAPDNKHVFFNWHPDCLMKASHAFGLFCSTCRDQPMNWIPGDMPPPTNAQGELIMIGPEEGMVKGVHLQEEEAVAVESIVASLNFLSWRYTEIDGFTEIMGRYPESVEAGERIADL</sequence>
<protein>
    <submittedName>
        <fullName evidence="2">Uncharacterized protein</fullName>
    </submittedName>
</protein>
<reference evidence="2 3" key="1">
    <citation type="submission" date="2015-10" db="EMBL/GenBank/DDBJ databases">
        <title>Full genome of DAOMC 229536 Phialocephala scopiformis, a fungal endophyte of spruce producing the potent anti-insectan compound rugulosin.</title>
        <authorList>
            <consortium name="DOE Joint Genome Institute"/>
            <person name="Walker A.K."/>
            <person name="Frasz S.L."/>
            <person name="Seifert K.A."/>
            <person name="Miller J.D."/>
            <person name="Mondo S.J."/>
            <person name="Labutti K."/>
            <person name="Lipzen A."/>
            <person name="Dockter R."/>
            <person name="Kennedy M."/>
            <person name="Grigoriev I.V."/>
            <person name="Spatafora J.W."/>
        </authorList>
    </citation>
    <scope>NUCLEOTIDE SEQUENCE [LARGE SCALE GENOMIC DNA]</scope>
    <source>
        <strain evidence="2 3">CBS 120377</strain>
    </source>
</reference>
<proteinExistence type="predicted"/>
<dbReference type="OrthoDB" id="3500316at2759"/>
<evidence type="ECO:0000313" key="3">
    <source>
        <dbReference type="Proteomes" id="UP000070700"/>
    </source>
</evidence>
<accession>A0A194X3Y0</accession>
<dbReference type="EMBL" id="KQ947419">
    <property type="protein sequence ID" value="KUJ14871.1"/>
    <property type="molecule type" value="Genomic_DNA"/>
</dbReference>
<organism evidence="2 3">
    <name type="scientific">Mollisia scopiformis</name>
    <name type="common">Conifer needle endophyte fungus</name>
    <name type="synonym">Phialocephala scopiformis</name>
    <dbReference type="NCBI Taxonomy" id="149040"/>
    <lineage>
        <taxon>Eukaryota</taxon>
        <taxon>Fungi</taxon>
        <taxon>Dikarya</taxon>
        <taxon>Ascomycota</taxon>
        <taxon>Pezizomycotina</taxon>
        <taxon>Leotiomycetes</taxon>
        <taxon>Helotiales</taxon>
        <taxon>Mollisiaceae</taxon>
        <taxon>Mollisia</taxon>
    </lineage>
</organism>
<feature type="compositionally biased region" description="Polar residues" evidence="1">
    <location>
        <begin position="43"/>
        <end position="61"/>
    </location>
</feature>
<name>A0A194X3Y0_MOLSC</name>
<evidence type="ECO:0000313" key="2">
    <source>
        <dbReference type="EMBL" id="KUJ14871.1"/>
    </source>
</evidence>
<dbReference type="RefSeq" id="XP_018069226.1">
    <property type="nucleotide sequence ID" value="XM_018220057.1"/>
</dbReference>
<keyword evidence="3" id="KW-1185">Reference proteome</keyword>
<evidence type="ECO:0000256" key="1">
    <source>
        <dbReference type="SAM" id="MobiDB-lite"/>
    </source>
</evidence>
<gene>
    <name evidence="2" type="ORF">LY89DRAFT_735933</name>
</gene>
<dbReference type="KEGG" id="psco:LY89DRAFT_735933"/>
<dbReference type="AlphaFoldDB" id="A0A194X3Y0"/>
<dbReference type="GeneID" id="28829783"/>